<name>A0AAU9C6D7_9BACT</name>
<dbReference type="Gene3D" id="1.10.10.10">
    <property type="entry name" value="Winged helix-like DNA-binding domain superfamily/Winged helix DNA-binding domain"/>
    <property type="match status" value="1"/>
</dbReference>
<evidence type="ECO:0000256" key="3">
    <source>
        <dbReference type="ARBA" id="ARBA00023082"/>
    </source>
</evidence>
<gene>
    <name evidence="7" type="ORF">FUAX_00130</name>
</gene>
<keyword evidence="3" id="KW-0731">Sigma factor</keyword>
<dbReference type="InterPro" id="IPR013324">
    <property type="entry name" value="RNA_pol_sigma_r3/r4-like"/>
</dbReference>
<dbReference type="PANTHER" id="PTHR43133">
    <property type="entry name" value="RNA POLYMERASE ECF-TYPE SIGMA FACTO"/>
    <property type="match status" value="1"/>
</dbReference>
<dbReference type="Gene3D" id="1.10.1740.10">
    <property type="match status" value="1"/>
</dbReference>
<dbReference type="RefSeq" id="WP_338392899.1">
    <property type="nucleotide sequence ID" value="NZ_AP025314.1"/>
</dbReference>
<organism evidence="7 8">
    <name type="scientific">Fulvitalea axinellae</name>
    <dbReference type="NCBI Taxonomy" id="1182444"/>
    <lineage>
        <taxon>Bacteria</taxon>
        <taxon>Pseudomonadati</taxon>
        <taxon>Bacteroidota</taxon>
        <taxon>Cytophagia</taxon>
        <taxon>Cytophagales</taxon>
        <taxon>Persicobacteraceae</taxon>
        <taxon>Fulvitalea</taxon>
    </lineage>
</organism>
<dbReference type="InterPro" id="IPR013325">
    <property type="entry name" value="RNA_pol_sigma_r2"/>
</dbReference>
<dbReference type="Proteomes" id="UP001348817">
    <property type="component" value="Chromosome"/>
</dbReference>
<dbReference type="InterPro" id="IPR007627">
    <property type="entry name" value="RNA_pol_sigma70_r2"/>
</dbReference>
<dbReference type="GO" id="GO:0016987">
    <property type="term" value="F:sigma factor activity"/>
    <property type="evidence" value="ECO:0007669"/>
    <property type="project" value="UniProtKB-KW"/>
</dbReference>
<dbReference type="GO" id="GO:0006352">
    <property type="term" value="P:DNA-templated transcription initiation"/>
    <property type="evidence" value="ECO:0007669"/>
    <property type="project" value="InterPro"/>
</dbReference>
<reference evidence="7 8" key="1">
    <citation type="submission" date="2021-12" db="EMBL/GenBank/DDBJ databases">
        <title>Genome sequencing of bacteria with rrn-lacking chromosome and rrn-plasmid.</title>
        <authorList>
            <person name="Anda M."/>
            <person name="Iwasaki W."/>
        </authorList>
    </citation>
    <scope>NUCLEOTIDE SEQUENCE [LARGE SCALE GENOMIC DNA]</scope>
    <source>
        <strain evidence="7 8">DSM 100852</strain>
    </source>
</reference>
<dbReference type="InterPro" id="IPR036388">
    <property type="entry name" value="WH-like_DNA-bd_sf"/>
</dbReference>
<evidence type="ECO:0000313" key="7">
    <source>
        <dbReference type="EMBL" id="BDD07581.1"/>
    </source>
</evidence>
<dbReference type="InterPro" id="IPR039425">
    <property type="entry name" value="RNA_pol_sigma-70-like"/>
</dbReference>
<protein>
    <recommendedName>
        <fullName evidence="9">RNA polymerase sigma-70 factor</fullName>
    </recommendedName>
</protein>
<evidence type="ECO:0000256" key="1">
    <source>
        <dbReference type="ARBA" id="ARBA00010641"/>
    </source>
</evidence>
<evidence type="ECO:0000259" key="6">
    <source>
        <dbReference type="Pfam" id="PF08281"/>
    </source>
</evidence>
<feature type="domain" description="RNA polymerase sigma factor 70 region 4 type 2" evidence="6">
    <location>
        <begin position="135"/>
        <end position="179"/>
    </location>
</feature>
<dbReference type="InterPro" id="IPR014284">
    <property type="entry name" value="RNA_pol_sigma-70_dom"/>
</dbReference>
<evidence type="ECO:0000313" key="8">
    <source>
        <dbReference type="Proteomes" id="UP001348817"/>
    </source>
</evidence>
<dbReference type="Pfam" id="PF04542">
    <property type="entry name" value="Sigma70_r2"/>
    <property type="match status" value="1"/>
</dbReference>
<dbReference type="EMBL" id="AP025314">
    <property type="protein sequence ID" value="BDD07581.1"/>
    <property type="molecule type" value="Genomic_DNA"/>
</dbReference>
<dbReference type="KEGG" id="fax:FUAX_00130"/>
<comment type="similarity">
    <text evidence="1">Belongs to the sigma-70 factor family. ECF subfamily.</text>
</comment>
<dbReference type="SUPFAM" id="SSF88659">
    <property type="entry name" value="Sigma3 and sigma4 domains of RNA polymerase sigma factors"/>
    <property type="match status" value="1"/>
</dbReference>
<proteinExistence type="inferred from homology"/>
<evidence type="ECO:0000256" key="4">
    <source>
        <dbReference type="ARBA" id="ARBA00023163"/>
    </source>
</evidence>
<dbReference type="AlphaFoldDB" id="A0AAU9C6D7"/>
<dbReference type="SUPFAM" id="SSF88946">
    <property type="entry name" value="Sigma2 domain of RNA polymerase sigma factors"/>
    <property type="match status" value="1"/>
</dbReference>
<dbReference type="NCBIfam" id="TIGR02937">
    <property type="entry name" value="sigma70-ECF"/>
    <property type="match status" value="1"/>
</dbReference>
<dbReference type="PANTHER" id="PTHR43133:SF46">
    <property type="entry name" value="RNA POLYMERASE SIGMA-70 FACTOR ECF SUBFAMILY"/>
    <property type="match status" value="1"/>
</dbReference>
<sequence>MRQEQNTDTLIDIATVQAGIGDKGAFRILFTKHYQALYEQALFVVGDKGLADEAVSDVFVNIWKSRERLGGVENWGAYLSVAVRRQSVRLASREAGKLGVLSSLETTGNLYAVTREGPESQLLSDELFDVVAKSVKRMPLKRAIVFRMVKEEGLTYKETAEKLEISVKTVELHVGLALRDVRKDVEDYLSNSDMRVSDQQLEVLLLLAISSVVQGNIF</sequence>
<dbReference type="Pfam" id="PF08281">
    <property type="entry name" value="Sigma70_r4_2"/>
    <property type="match status" value="1"/>
</dbReference>
<dbReference type="InterPro" id="IPR013249">
    <property type="entry name" value="RNA_pol_sigma70_r4_t2"/>
</dbReference>
<evidence type="ECO:0000259" key="5">
    <source>
        <dbReference type="Pfam" id="PF04542"/>
    </source>
</evidence>
<keyword evidence="8" id="KW-1185">Reference proteome</keyword>
<dbReference type="GO" id="GO:0003677">
    <property type="term" value="F:DNA binding"/>
    <property type="evidence" value="ECO:0007669"/>
    <property type="project" value="InterPro"/>
</dbReference>
<evidence type="ECO:0000256" key="2">
    <source>
        <dbReference type="ARBA" id="ARBA00023015"/>
    </source>
</evidence>
<keyword evidence="2" id="KW-0805">Transcription regulation</keyword>
<feature type="domain" description="RNA polymerase sigma-70 region 2" evidence="5">
    <location>
        <begin position="29"/>
        <end position="93"/>
    </location>
</feature>
<evidence type="ECO:0008006" key="9">
    <source>
        <dbReference type="Google" id="ProtNLM"/>
    </source>
</evidence>
<accession>A0AAU9C6D7</accession>
<keyword evidence="4" id="KW-0804">Transcription</keyword>